<evidence type="ECO:0000256" key="2">
    <source>
        <dbReference type="ARBA" id="ARBA00022829"/>
    </source>
</evidence>
<dbReference type="SMART" id="SM00470">
    <property type="entry name" value="ParB"/>
    <property type="match status" value="1"/>
</dbReference>
<organism evidence="4 5">
    <name type="scientific">Candidatus Nanosyncoccus alces</name>
    <dbReference type="NCBI Taxonomy" id="2171997"/>
    <lineage>
        <taxon>Bacteria</taxon>
        <taxon>Candidatus Saccharimonadota</taxon>
        <taxon>Candidatus Nanosyncoccalia</taxon>
        <taxon>Candidatus Nanosyncoccales</taxon>
        <taxon>Candidatus Nanosyncoccaceae</taxon>
        <taxon>Candidatus Nanosyncoccus</taxon>
    </lineage>
</organism>
<keyword evidence="2" id="KW-0159">Chromosome partition</keyword>
<sequence>MAKGLGRGFESLIPTELIDEEFDITAAEDKKDSELKELKISDIIRDENQPRHEFSKEAIEALAASIKEHGVLQPIVVTKEDGKYKIVAGERRWRASKIAGLDKIPAIIRTLDSQNRLELSIIENAQREDLNAIELATAYAKLKTQFNLSSKDIAAKVGKSEASIQNTMRLLNLPDDVKKIMVKEKLSEGVMRPLVSADEKTIKKVLPKIIKEGWTARKAERYFADNKKKSSANLVKRDAYHKEEDALSAKYNAVARISGRSLTFRCRTEEDLKSLIKNLSK</sequence>
<dbReference type="InterPro" id="IPR050336">
    <property type="entry name" value="Chromosome_partition/occlusion"/>
</dbReference>
<protein>
    <submittedName>
        <fullName evidence="4">Chromosome-partitioning protein ParB</fullName>
    </submittedName>
</protein>
<dbReference type="SUPFAM" id="SSF110849">
    <property type="entry name" value="ParB/Sulfiredoxin"/>
    <property type="match status" value="1"/>
</dbReference>
<dbReference type="Pfam" id="PF02195">
    <property type="entry name" value="ParB_N"/>
    <property type="match status" value="1"/>
</dbReference>
<evidence type="ECO:0000313" key="5">
    <source>
        <dbReference type="Proteomes" id="UP001191019"/>
    </source>
</evidence>
<comment type="similarity">
    <text evidence="1">Belongs to the ParB family.</text>
</comment>
<dbReference type="Gene3D" id="1.10.10.2830">
    <property type="match status" value="1"/>
</dbReference>
<evidence type="ECO:0000313" key="4">
    <source>
        <dbReference type="EMBL" id="RYC74695.1"/>
    </source>
</evidence>
<feature type="domain" description="ParB-like N-terminal" evidence="3">
    <location>
        <begin position="36"/>
        <end position="125"/>
    </location>
</feature>
<dbReference type="NCBIfam" id="TIGR00180">
    <property type="entry name" value="parB_part"/>
    <property type="match status" value="1"/>
</dbReference>
<dbReference type="InterPro" id="IPR004437">
    <property type="entry name" value="ParB/RepB/Spo0J"/>
</dbReference>
<reference evidence="4 5" key="2">
    <citation type="journal article" date="2020" name="Cell Rep.">
        <title>Acquisition and Adaptation of Ultra-small Parasitic Reduced Genome Bacteria to Mammalian Hosts.</title>
        <authorList>
            <person name="McLean J.S."/>
            <person name="Bor B."/>
            <person name="Kerns K.A."/>
            <person name="Liu Q."/>
            <person name="To T.T."/>
            <person name="Solden L."/>
            <person name="Hendrickson E.L."/>
            <person name="Wrighton K."/>
            <person name="Shi W."/>
            <person name="He X."/>
        </authorList>
    </citation>
    <scope>NUCLEOTIDE SEQUENCE [LARGE SCALE GENOMIC DNA]</scope>
    <source>
        <strain evidence="4 5">TM7_G3_2_Rum_HOT_351B</strain>
    </source>
</reference>
<dbReference type="PANTHER" id="PTHR33375">
    <property type="entry name" value="CHROMOSOME-PARTITIONING PROTEIN PARB-RELATED"/>
    <property type="match status" value="1"/>
</dbReference>
<dbReference type="EMBL" id="PRLM01000004">
    <property type="protein sequence ID" value="RYC74695.1"/>
    <property type="molecule type" value="Genomic_DNA"/>
</dbReference>
<evidence type="ECO:0000256" key="1">
    <source>
        <dbReference type="ARBA" id="ARBA00006295"/>
    </source>
</evidence>
<reference evidence="4 5" key="1">
    <citation type="journal article" date="2018" name="bioRxiv">
        <title>Evidence of independent acquisition and adaption of ultra-small bacteria to human hosts across the highly diverse yet reduced genomes of the phylum Saccharibacteria.</title>
        <authorList>
            <person name="McLean J.S."/>
            <person name="Bor B."/>
            <person name="To T.T."/>
            <person name="Liu Q."/>
            <person name="Kearns K.A."/>
            <person name="Solden L.M."/>
            <person name="Wrighton K.C."/>
            <person name="He X."/>
            <person name="Shi W."/>
        </authorList>
    </citation>
    <scope>NUCLEOTIDE SEQUENCE [LARGE SCALE GENOMIC DNA]</scope>
    <source>
        <strain evidence="4 5">TM7_G3_2_Rum_HOT_351B</strain>
    </source>
</reference>
<keyword evidence="5" id="KW-1185">Reference proteome</keyword>
<gene>
    <name evidence="4" type="primary">parB</name>
    <name evidence="4" type="ORF">G3RUM_00447</name>
</gene>
<dbReference type="Pfam" id="PF17762">
    <property type="entry name" value="HTH_ParB"/>
    <property type="match status" value="1"/>
</dbReference>
<dbReference type="Gene3D" id="3.90.1530.30">
    <property type="match status" value="1"/>
</dbReference>
<accession>A0ABY0FLL1</accession>
<dbReference type="CDD" id="cd16393">
    <property type="entry name" value="SPO0J_N"/>
    <property type="match status" value="1"/>
</dbReference>
<dbReference type="InterPro" id="IPR041468">
    <property type="entry name" value="HTH_ParB/Spo0J"/>
</dbReference>
<dbReference type="RefSeq" id="WP_129734964.1">
    <property type="nucleotide sequence ID" value="NZ_PRLM01000004.1"/>
</dbReference>
<comment type="caution">
    <text evidence="4">The sequence shown here is derived from an EMBL/GenBank/DDBJ whole genome shotgun (WGS) entry which is preliminary data.</text>
</comment>
<dbReference type="InterPro" id="IPR003115">
    <property type="entry name" value="ParB_N"/>
</dbReference>
<dbReference type="PANTHER" id="PTHR33375:SF1">
    <property type="entry name" value="CHROMOSOME-PARTITIONING PROTEIN PARB-RELATED"/>
    <property type="match status" value="1"/>
</dbReference>
<proteinExistence type="inferred from homology"/>
<name>A0ABY0FLL1_9BACT</name>
<dbReference type="Proteomes" id="UP001191019">
    <property type="component" value="Unassembled WGS sequence"/>
</dbReference>
<evidence type="ECO:0000259" key="3">
    <source>
        <dbReference type="SMART" id="SM00470"/>
    </source>
</evidence>
<dbReference type="InterPro" id="IPR036086">
    <property type="entry name" value="ParB/Sulfiredoxin_sf"/>
</dbReference>